<accession>A0A399E7L3</accession>
<dbReference type="OrthoDB" id="24747at2"/>
<sequence>MSPRVLFPCLLILGLPALAQGNVVPSFMVGIWQQTVSSAGDYTNTFTNETFTLTQGFSAQLKIRANGQFSFDFYTQGVASNCSVVSYLERMSGTLEIQQNRLILRPKERRLVVRNCTRPGNFSLPTTPVTMGLTLSWTRTLIKEPTLQLELTGPYTLRLKQLQRDLSARPEQPPQPENFQLGEDLPYQEFIGLWAPSDGSDLNFYNPRTGAYYLPKYNASEHRWLRFFPGGYELATSLENAGPEGACKKDLIYYETGRAAFKILEERNGKYYGDLRLEATDSRLVVRVSKCESDDGVKTYKLQPLTSYYKWEWFGGENSRFTLDCTSYPWHEWQFAVCTNDINSFRRRQ</sequence>
<gene>
    <name evidence="2" type="ORF">Mcate_00500</name>
</gene>
<feature type="chain" id="PRO_5017323842" evidence="1">
    <location>
        <begin position="20"/>
        <end position="349"/>
    </location>
</feature>
<dbReference type="AlphaFoldDB" id="A0A399E7L3"/>
<comment type="caution">
    <text evidence="2">The sequence shown here is derived from an EMBL/GenBank/DDBJ whole genome shotgun (WGS) entry which is preliminary data.</text>
</comment>
<dbReference type="EMBL" id="QWKX01000008">
    <property type="protein sequence ID" value="RIH79149.1"/>
    <property type="molecule type" value="Genomic_DNA"/>
</dbReference>
<protein>
    <submittedName>
        <fullName evidence="2">Uncharacterized protein</fullName>
    </submittedName>
</protein>
<dbReference type="Proteomes" id="UP000266089">
    <property type="component" value="Unassembled WGS sequence"/>
</dbReference>
<organism evidence="2 3">
    <name type="scientific">Meiothermus taiwanensis</name>
    <dbReference type="NCBI Taxonomy" id="172827"/>
    <lineage>
        <taxon>Bacteria</taxon>
        <taxon>Thermotogati</taxon>
        <taxon>Deinococcota</taxon>
        <taxon>Deinococci</taxon>
        <taxon>Thermales</taxon>
        <taxon>Thermaceae</taxon>
        <taxon>Meiothermus</taxon>
    </lineage>
</organism>
<reference evidence="2 3" key="1">
    <citation type="submission" date="2018-08" db="EMBL/GenBank/DDBJ databases">
        <title>Meiothermus cateniformans JCM 15151 genome sequencing project.</title>
        <authorList>
            <person name="Da Costa M.S."/>
            <person name="Albuquerque L."/>
            <person name="Raposo P."/>
            <person name="Froufe H.J.C."/>
            <person name="Barroso C.S."/>
            <person name="Egas C."/>
        </authorList>
    </citation>
    <scope>NUCLEOTIDE SEQUENCE [LARGE SCALE GENOMIC DNA]</scope>
    <source>
        <strain evidence="2 3">JCM 15151</strain>
    </source>
</reference>
<evidence type="ECO:0000313" key="2">
    <source>
        <dbReference type="EMBL" id="RIH79149.1"/>
    </source>
</evidence>
<evidence type="ECO:0000313" key="3">
    <source>
        <dbReference type="Proteomes" id="UP000266089"/>
    </source>
</evidence>
<proteinExistence type="predicted"/>
<evidence type="ECO:0000256" key="1">
    <source>
        <dbReference type="SAM" id="SignalP"/>
    </source>
</evidence>
<name>A0A399E7L3_9DEIN</name>
<feature type="signal peptide" evidence="1">
    <location>
        <begin position="1"/>
        <end position="19"/>
    </location>
</feature>
<dbReference type="RefSeq" id="WP_043982376.1">
    <property type="nucleotide sequence ID" value="NZ_JBHSXZ010000042.1"/>
</dbReference>
<keyword evidence="1" id="KW-0732">Signal</keyword>